<dbReference type="RefSeq" id="WP_102950236.1">
    <property type="nucleotide sequence ID" value="NZ_CP024847.1"/>
</dbReference>
<evidence type="ECO:0000259" key="12">
    <source>
        <dbReference type="Pfam" id="PF02767"/>
    </source>
</evidence>
<dbReference type="Pfam" id="PF02767">
    <property type="entry name" value="DNA_pol3_beta_2"/>
    <property type="match status" value="1"/>
</dbReference>
<accession>A0A2I7N3A3</accession>
<keyword evidence="4 10" id="KW-0963">Cytoplasm</keyword>
<dbReference type="GO" id="GO:0006271">
    <property type="term" value="P:DNA strand elongation involved in DNA replication"/>
    <property type="evidence" value="ECO:0007669"/>
    <property type="project" value="TreeGrafter"/>
</dbReference>
<evidence type="ECO:0000256" key="4">
    <source>
        <dbReference type="ARBA" id="ARBA00022490"/>
    </source>
</evidence>
<evidence type="ECO:0000313" key="15">
    <source>
        <dbReference type="Proteomes" id="UP000236655"/>
    </source>
</evidence>
<evidence type="ECO:0000256" key="3">
    <source>
        <dbReference type="ARBA" id="ARBA00021035"/>
    </source>
</evidence>
<dbReference type="NCBIfam" id="TIGR00663">
    <property type="entry name" value="dnan"/>
    <property type="match status" value="1"/>
</dbReference>
<dbReference type="Pfam" id="PF02768">
    <property type="entry name" value="DNA_pol3_beta_3"/>
    <property type="match status" value="1"/>
</dbReference>
<dbReference type="OrthoDB" id="8421503at2"/>
<name>A0A2I7N3A3_9NEIS</name>
<sequence>MQLKFQRDALLKPLALTTGFVEKKQTMPILSNVYLRKQGDLVTIIANDMEIQATLLVKSGIEGDDLAITVPAKKLQDVLKALPETEVVLSITDNKVTVKSGRAKFTLQSLPADHYPLLRVNEDCIGQLVISQRNLRELISKVQYSMAVNDSRVFLNGMLLEVKNNQLSLVATDAHRLSYVNFPLADMLPDISSIVPRKTVMELARLLEDSDNPVTIKVYNNQVMFETEDKQLITKVIDGKYPDYERVIPLTNDKLCLINRQELLRVVQRVAVIGIDKLKTIVLELKPNLITVSCRNEDQEESRDELSIQYGNDAELRLNFNISYILDVLNNIDEENLQWAFFDNQRSVLVTVPNQVDFKYVIMPLRA</sequence>
<evidence type="ECO:0000256" key="5">
    <source>
        <dbReference type="ARBA" id="ARBA00022679"/>
    </source>
</evidence>
<dbReference type="AlphaFoldDB" id="A0A2I7N3A3"/>
<feature type="domain" description="DNA polymerase III beta sliding clamp N-terminal" evidence="11">
    <location>
        <begin position="1"/>
        <end position="118"/>
    </location>
</feature>
<gene>
    <name evidence="14" type="ORF">CUN60_00995</name>
</gene>
<evidence type="ECO:0000259" key="13">
    <source>
        <dbReference type="Pfam" id="PF02768"/>
    </source>
</evidence>
<dbReference type="GO" id="GO:0009360">
    <property type="term" value="C:DNA polymerase III complex"/>
    <property type="evidence" value="ECO:0007669"/>
    <property type="project" value="InterPro"/>
</dbReference>
<dbReference type="Pfam" id="PF00712">
    <property type="entry name" value="DNA_pol3_beta"/>
    <property type="match status" value="1"/>
</dbReference>
<dbReference type="PANTHER" id="PTHR30478:SF0">
    <property type="entry name" value="BETA SLIDING CLAMP"/>
    <property type="match status" value="1"/>
</dbReference>
<comment type="similarity">
    <text evidence="2 10">Belongs to the beta sliding clamp family.</text>
</comment>
<proteinExistence type="inferred from homology"/>
<evidence type="ECO:0000256" key="1">
    <source>
        <dbReference type="ARBA" id="ARBA00004496"/>
    </source>
</evidence>
<evidence type="ECO:0000256" key="10">
    <source>
        <dbReference type="PIRNR" id="PIRNR000804"/>
    </source>
</evidence>
<keyword evidence="8 10" id="KW-0239">DNA-directed DNA polymerase</keyword>
<evidence type="ECO:0000256" key="6">
    <source>
        <dbReference type="ARBA" id="ARBA00022695"/>
    </source>
</evidence>
<dbReference type="SUPFAM" id="SSF55979">
    <property type="entry name" value="DNA clamp"/>
    <property type="match status" value="3"/>
</dbReference>
<dbReference type="InterPro" id="IPR046938">
    <property type="entry name" value="DNA_clamp_sf"/>
</dbReference>
<comment type="function">
    <text evidence="10">Confers DNA tethering and processivity to DNA polymerases and other proteins. Acts as a clamp, forming a ring around DNA (a reaction catalyzed by the clamp-loading complex) which diffuses in an ATP-independent manner freely and bidirectionally along dsDNA. Initially characterized for its ability to contact the catalytic subunit of DNA polymerase III (Pol III), a complex, multichain enzyme responsible for most of the replicative synthesis in bacteria; Pol III exhibits 3'-5' exonuclease proofreading activity. The beta chain is required for initiation of replication as well as for processivity of DNA replication.</text>
</comment>
<evidence type="ECO:0000256" key="9">
    <source>
        <dbReference type="ARBA" id="ARBA00023125"/>
    </source>
</evidence>
<evidence type="ECO:0000259" key="11">
    <source>
        <dbReference type="Pfam" id="PF00712"/>
    </source>
</evidence>
<evidence type="ECO:0000313" key="14">
    <source>
        <dbReference type="EMBL" id="AUR50936.1"/>
    </source>
</evidence>
<dbReference type="InterPro" id="IPR001001">
    <property type="entry name" value="DNA_polIII_beta"/>
</dbReference>
<comment type="subcellular location">
    <subcellularLocation>
        <location evidence="1 10">Cytoplasm</location>
    </subcellularLocation>
</comment>
<dbReference type="Gene3D" id="3.10.150.10">
    <property type="entry name" value="DNA Polymerase III, subunit A, domain 2"/>
    <property type="match status" value="1"/>
</dbReference>
<dbReference type="InterPro" id="IPR022634">
    <property type="entry name" value="DNA_polIII_beta_N"/>
</dbReference>
<dbReference type="InterPro" id="IPR022637">
    <property type="entry name" value="DNA_polIII_beta_cen"/>
</dbReference>
<evidence type="ECO:0000256" key="7">
    <source>
        <dbReference type="ARBA" id="ARBA00022705"/>
    </source>
</evidence>
<dbReference type="PANTHER" id="PTHR30478">
    <property type="entry name" value="DNA POLYMERASE III SUBUNIT BETA"/>
    <property type="match status" value="1"/>
</dbReference>
<keyword evidence="6 10" id="KW-0548">Nucleotidyltransferase</keyword>
<dbReference type="SMART" id="SM00480">
    <property type="entry name" value="POL3Bc"/>
    <property type="match status" value="1"/>
</dbReference>
<feature type="domain" description="DNA polymerase III beta sliding clamp C-terminal" evidence="13">
    <location>
        <begin position="246"/>
        <end position="366"/>
    </location>
</feature>
<keyword evidence="15" id="KW-1185">Reference proteome</keyword>
<keyword evidence="9" id="KW-0238">DNA-binding</keyword>
<dbReference type="GO" id="GO:0003677">
    <property type="term" value="F:DNA binding"/>
    <property type="evidence" value="ECO:0007669"/>
    <property type="project" value="UniProtKB-UniRule"/>
</dbReference>
<dbReference type="EMBL" id="CP024847">
    <property type="protein sequence ID" value="AUR50936.1"/>
    <property type="molecule type" value="Genomic_DNA"/>
</dbReference>
<dbReference type="GO" id="GO:0008408">
    <property type="term" value="F:3'-5' exonuclease activity"/>
    <property type="evidence" value="ECO:0007669"/>
    <property type="project" value="InterPro"/>
</dbReference>
<reference evidence="15" key="1">
    <citation type="submission" date="2017-11" db="EMBL/GenBank/DDBJ databases">
        <authorList>
            <person name="Chan K.G."/>
            <person name="Lee L.S."/>
        </authorList>
    </citation>
    <scope>NUCLEOTIDE SEQUENCE [LARGE SCALE GENOMIC DNA]</scope>
    <source>
        <strain evidence="15">DSM 100970</strain>
    </source>
</reference>
<protein>
    <recommendedName>
        <fullName evidence="3 10">Beta sliding clamp</fullName>
    </recommendedName>
</protein>
<feature type="domain" description="DNA polymerase III beta sliding clamp central" evidence="12">
    <location>
        <begin position="130"/>
        <end position="243"/>
    </location>
</feature>
<evidence type="ECO:0000256" key="8">
    <source>
        <dbReference type="ARBA" id="ARBA00022932"/>
    </source>
</evidence>
<keyword evidence="5 10" id="KW-0808">Transferase</keyword>
<organism evidence="14 15">
    <name type="scientific">Aquella oligotrophica</name>
    <dbReference type="NCBI Taxonomy" id="2067065"/>
    <lineage>
        <taxon>Bacteria</taxon>
        <taxon>Pseudomonadati</taxon>
        <taxon>Pseudomonadota</taxon>
        <taxon>Betaproteobacteria</taxon>
        <taxon>Neisseriales</taxon>
        <taxon>Neisseriaceae</taxon>
        <taxon>Aquella</taxon>
    </lineage>
</organism>
<comment type="subunit">
    <text evidence="10">Forms a ring-shaped head-to-tail homodimer around DNA.</text>
</comment>
<dbReference type="PIRSF" id="PIRSF000804">
    <property type="entry name" value="DNA_pol_III_b"/>
    <property type="match status" value="1"/>
</dbReference>
<keyword evidence="7 10" id="KW-0235">DNA replication</keyword>
<dbReference type="InterPro" id="IPR022635">
    <property type="entry name" value="DNA_polIII_beta_C"/>
</dbReference>
<dbReference type="KEGG" id="nba:CUN60_00995"/>
<dbReference type="GO" id="GO:0003887">
    <property type="term" value="F:DNA-directed DNA polymerase activity"/>
    <property type="evidence" value="ECO:0007669"/>
    <property type="project" value="UniProtKB-UniRule"/>
</dbReference>
<dbReference type="CDD" id="cd00140">
    <property type="entry name" value="beta_clamp"/>
    <property type="match status" value="1"/>
</dbReference>
<dbReference type="GO" id="GO:0005737">
    <property type="term" value="C:cytoplasm"/>
    <property type="evidence" value="ECO:0007669"/>
    <property type="project" value="UniProtKB-SubCell"/>
</dbReference>
<dbReference type="Proteomes" id="UP000236655">
    <property type="component" value="Chromosome"/>
</dbReference>
<dbReference type="Gene3D" id="3.70.10.10">
    <property type="match status" value="1"/>
</dbReference>
<evidence type="ECO:0000256" key="2">
    <source>
        <dbReference type="ARBA" id="ARBA00010752"/>
    </source>
</evidence>